<proteinExistence type="predicted"/>
<organism evidence="1 2">
    <name type="scientific">Devosia lucknowensis</name>
    <dbReference type="NCBI Taxonomy" id="1096929"/>
    <lineage>
        <taxon>Bacteria</taxon>
        <taxon>Pseudomonadati</taxon>
        <taxon>Pseudomonadota</taxon>
        <taxon>Alphaproteobacteria</taxon>
        <taxon>Hyphomicrobiales</taxon>
        <taxon>Devosiaceae</taxon>
        <taxon>Devosia</taxon>
    </lineage>
</organism>
<protein>
    <submittedName>
        <fullName evidence="1">Uncharacterized protein</fullName>
    </submittedName>
</protein>
<evidence type="ECO:0000313" key="1">
    <source>
        <dbReference type="EMBL" id="SMQ75779.1"/>
    </source>
</evidence>
<dbReference type="AlphaFoldDB" id="A0A1Y6FLY1"/>
<dbReference type="RefSeq" id="WP_086470649.1">
    <property type="nucleotide sequence ID" value="NZ_FXWK01000001.1"/>
</dbReference>
<dbReference type="Pfam" id="PF04365">
    <property type="entry name" value="BrnT_toxin"/>
    <property type="match status" value="1"/>
</dbReference>
<dbReference type="EMBL" id="FXWK01000001">
    <property type="protein sequence ID" value="SMQ75779.1"/>
    <property type="molecule type" value="Genomic_DNA"/>
</dbReference>
<evidence type="ECO:0000313" key="2">
    <source>
        <dbReference type="Proteomes" id="UP000194474"/>
    </source>
</evidence>
<dbReference type="Proteomes" id="UP000194474">
    <property type="component" value="Unassembled WGS sequence"/>
</dbReference>
<keyword evidence="2" id="KW-1185">Reference proteome</keyword>
<dbReference type="Gene3D" id="3.10.450.530">
    <property type="entry name" value="Ribonuclease toxin, BrnT, of type II toxin-antitoxin system"/>
    <property type="match status" value="1"/>
</dbReference>
<reference evidence="2" key="1">
    <citation type="submission" date="2017-04" db="EMBL/GenBank/DDBJ databases">
        <authorList>
            <person name="Varghese N."/>
            <person name="Submissions S."/>
        </authorList>
    </citation>
    <scope>NUCLEOTIDE SEQUENCE [LARGE SCALE GENOMIC DNA]</scope>
</reference>
<dbReference type="InterPro" id="IPR038573">
    <property type="entry name" value="BrnT_sf"/>
</dbReference>
<gene>
    <name evidence="1" type="ORF">SAMN06295905_2432</name>
</gene>
<accession>A0A1Y6FLY1</accession>
<sequence length="91" mass="10727">MDFEWDETKRLSNIAKHRVDFRLAVFVFDGPMVLEPDLRRDYGEQRFRATGYVDQDCFVVVHTRRGDVIRLISAWRGGRDDRGKHQALYPG</sequence>
<name>A0A1Y6FLY1_9HYPH</name>
<dbReference type="OrthoDB" id="839663at2"/>
<dbReference type="InterPro" id="IPR007460">
    <property type="entry name" value="BrnT_toxin"/>
</dbReference>